<name>A0A0D6L6F4_9BILA</name>
<proteinExistence type="predicted"/>
<evidence type="ECO:0000313" key="2">
    <source>
        <dbReference type="EMBL" id="EPB65071.1"/>
    </source>
</evidence>
<organism evidence="2 3">
    <name type="scientific">Ancylostoma ceylanicum</name>
    <dbReference type="NCBI Taxonomy" id="53326"/>
    <lineage>
        <taxon>Eukaryota</taxon>
        <taxon>Metazoa</taxon>
        <taxon>Ecdysozoa</taxon>
        <taxon>Nematoda</taxon>
        <taxon>Chromadorea</taxon>
        <taxon>Rhabditida</taxon>
        <taxon>Rhabditina</taxon>
        <taxon>Rhabditomorpha</taxon>
        <taxon>Strongyloidea</taxon>
        <taxon>Ancylostomatidae</taxon>
        <taxon>Ancylostomatinae</taxon>
        <taxon>Ancylostoma</taxon>
    </lineage>
</organism>
<accession>A0A0D6L6F4</accession>
<dbReference type="Proteomes" id="UP000054495">
    <property type="component" value="Unassembled WGS sequence"/>
</dbReference>
<reference evidence="2 3" key="1">
    <citation type="submission" date="2013-05" db="EMBL/GenBank/DDBJ databases">
        <title>Draft genome of the parasitic nematode Anyclostoma ceylanicum.</title>
        <authorList>
            <person name="Mitreva M."/>
        </authorList>
    </citation>
    <scope>NUCLEOTIDE SEQUENCE [LARGE SCALE GENOMIC DNA]</scope>
</reference>
<keyword evidence="3" id="KW-1185">Reference proteome</keyword>
<dbReference type="EMBL" id="KE132395">
    <property type="protein sequence ID" value="EPB65071.1"/>
    <property type="molecule type" value="Genomic_DNA"/>
</dbReference>
<protein>
    <submittedName>
        <fullName evidence="2">Uncharacterized protein</fullName>
    </submittedName>
</protein>
<sequence>MIKELEEFSAAEELQRKKYEDELRVKTEQYEESRAALDRERMLMEKRNQEIEDLHKMLKTETDKLDETSRRVKELEKQKAKEAKEWEEKVGWATT</sequence>
<gene>
    <name evidence="2" type="ORF">ANCCEY_15866</name>
</gene>
<evidence type="ECO:0000313" key="3">
    <source>
        <dbReference type="Proteomes" id="UP000054495"/>
    </source>
</evidence>
<feature type="coiled-coil region" evidence="1">
    <location>
        <begin position="2"/>
        <end position="85"/>
    </location>
</feature>
<evidence type="ECO:0000256" key="1">
    <source>
        <dbReference type="SAM" id="Coils"/>
    </source>
</evidence>
<keyword evidence="1" id="KW-0175">Coiled coil</keyword>
<dbReference type="AlphaFoldDB" id="A0A0D6L6F4"/>